<keyword evidence="10" id="KW-1185">Reference proteome</keyword>
<evidence type="ECO:0000256" key="5">
    <source>
        <dbReference type="ARBA" id="ARBA00022989"/>
    </source>
</evidence>
<dbReference type="PANTHER" id="PTHR31816">
    <property type="entry name" value="MICOS COMPLEX SUBUNIT MIC13"/>
    <property type="match status" value="1"/>
</dbReference>
<dbReference type="GO" id="GO:0042407">
    <property type="term" value="P:cristae formation"/>
    <property type="evidence" value="ECO:0007669"/>
    <property type="project" value="TreeGrafter"/>
</dbReference>
<comment type="subcellular location">
    <subcellularLocation>
        <location evidence="1 8">Mitochondrion inner membrane</location>
        <topology evidence="1 8">Single-pass membrane protein</topology>
    </subcellularLocation>
</comment>
<proteinExistence type="inferred from homology"/>
<evidence type="ECO:0000256" key="6">
    <source>
        <dbReference type="ARBA" id="ARBA00023128"/>
    </source>
</evidence>
<accession>A0A9N9MWP6</accession>
<dbReference type="GO" id="GO:0044284">
    <property type="term" value="C:mitochondrial crista junction"/>
    <property type="evidence" value="ECO:0007669"/>
    <property type="project" value="TreeGrafter"/>
</dbReference>
<reference evidence="9" key="1">
    <citation type="submission" date="2022-01" db="EMBL/GenBank/DDBJ databases">
        <authorList>
            <person name="King R."/>
        </authorList>
    </citation>
    <scope>NUCLEOTIDE SEQUENCE</scope>
</reference>
<organism evidence="9 10">
    <name type="scientific">Ceutorhynchus assimilis</name>
    <name type="common">cabbage seed weevil</name>
    <dbReference type="NCBI Taxonomy" id="467358"/>
    <lineage>
        <taxon>Eukaryota</taxon>
        <taxon>Metazoa</taxon>
        <taxon>Ecdysozoa</taxon>
        <taxon>Arthropoda</taxon>
        <taxon>Hexapoda</taxon>
        <taxon>Insecta</taxon>
        <taxon>Pterygota</taxon>
        <taxon>Neoptera</taxon>
        <taxon>Endopterygota</taxon>
        <taxon>Coleoptera</taxon>
        <taxon>Polyphaga</taxon>
        <taxon>Cucujiformia</taxon>
        <taxon>Curculionidae</taxon>
        <taxon>Ceutorhynchinae</taxon>
        <taxon>Ceutorhynchus</taxon>
    </lineage>
</organism>
<dbReference type="Proteomes" id="UP001152799">
    <property type="component" value="Chromosome 8"/>
</dbReference>
<evidence type="ECO:0000256" key="1">
    <source>
        <dbReference type="ARBA" id="ARBA00004434"/>
    </source>
</evidence>
<sequence length="137" mass="15175">MISAMKFTPKTIKSFAIKAGIAASAVYYIKEQGIWKDSDAAIATGNRLKATLNPYVEEIKAQIPVELPHVPETENIGQLLQEYWNCGVRSAFQFLIKVPDYSREYTKKGVDALMGNEEIKNFVGSFSGGEQPKTVAK</sequence>
<name>A0A9N9MWP6_9CUCU</name>
<gene>
    <name evidence="9" type="ORF">CEUTPL_LOCUS12844</name>
</gene>
<dbReference type="InterPro" id="IPR026769">
    <property type="entry name" value="Mic13"/>
</dbReference>
<dbReference type="AlphaFoldDB" id="A0A9N9MWP6"/>
<dbReference type="EMBL" id="OU892284">
    <property type="protein sequence ID" value="CAG9772432.1"/>
    <property type="molecule type" value="Genomic_DNA"/>
</dbReference>
<dbReference type="Pfam" id="PF15884">
    <property type="entry name" value="QIL1"/>
    <property type="match status" value="1"/>
</dbReference>
<evidence type="ECO:0000256" key="8">
    <source>
        <dbReference type="RuleBase" id="RU363009"/>
    </source>
</evidence>
<dbReference type="GO" id="GO:0061617">
    <property type="term" value="C:MICOS complex"/>
    <property type="evidence" value="ECO:0007669"/>
    <property type="project" value="UniProtKB-UniRule"/>
</dbReference>
<dbReference type="OrthoDB" id="5948578at2759"/>
<evidence type="ECO:0000256" key="4">
    <source>
        <dbReference type="ARBA" id="ARBA00022792"/>
    </source>
</evidence>
<evidence type="ECO:0000256" key="2">
    <source>
        <dbReference type="ARBA" id="ARBA00006771"/>
    </source>
</evidence>
<evidence type="ECO:0000313" key="9">
    <source>
        <dbReference type="EMBL" id="CAG9772432.1"/>
    </source>
</evidence>
<evidence type="ECO:0000313" key="10">
    <source>
        <dbReference type="Proteomes" id="UP001152799"/>
    </source>
</evidence>
<keyword evidence="3" id="KW-0812">Transmembrane</keyword>
<keyword evidence="6 8" id="KW-0496">Mitochondrion</keyword>
<comment type="function">
    <text evidence="8">Component of the MICOS complex, a large protein complex of the mitochondrial inner membrane that plays crucial roles in the maintenance of crista junctions, inner membrane architecture, and formation of contact sites to the outer membrane.</text>
</comment>
<comment type="similarity">
    <text evidence="2 8">Belongs to the MICOS complex subunit Mic13 family.</text>
</comment>
<keyword evidence="7" id="KW-0472">Membrane</keyword>
<protein>
    <recommendedName>
        <fullName evidence="8">MICOS complex subunit MIC13</fullName>
    </recommendedName>
</protein>
<comment type="subunit">
    <text evidence="8">Component of the mitochondrial contact site and cristae organizing system (MICOS) complex.</text>
</comment>
<evidence type="ECO:0000256" key="7">
    <source>
        <dbReference type="ARBA" id="ARBA00023136"/>
    </source>
</evidence>
<keyword evidence="5" id="KW-1133">Transmembrane helix</keyword>
<keyword evidence="4 8" id="KW-0999">Mitochondrion inner membrane</keyword>
<evidence type="ECO:0000256" key="3">
    <source>
        <dbReference type="ARBA" id="ARBA00022692"/>
    </source>
</evidence>
<dbReference type="PANTHER" id="PTHR31816:SF3">
    <property type="entry name" value="MICOS COMPLEX SUBUNIT MIC13"/>
    <property type="match status" value="1"/>
</dbReference>